<comment type="function">
    <text evidence="5">Transcription activator.</text>
</comment>
<dbReference type="Proteomes" id="UP001417504">
    <property type="component" value="Unassembled WGS sequence"/>
</dbReference>
<dbReference type="GO" id="GO:0005634">
    <property type="term" value="C:nucleus"/>
    <property type="evidence" value="ECO:0007669"/>
    <property type="project" value="UniProtKB-SubCell"/>
</dbReference>
<evidence type="ECO:0000256" key="2">
    <source>
        <dbReference type="ARBA" id="ARBA00008122"/>
    </source>
</evidence>
<dbReference type="Pfam" id="PF08880">
    <property type="entry name" value="QLQ"/>
    <property type="match status" value="1"/>
</dbReference>
<organism evidence="8 9">
    <name type="scientific">Stephania japonica</name>
    <dbReference type="NCBI Taxonomy" id="461633"/>
    <lineage>
        <taxon>Eukaryota</taxon>
        <taxon>Viridiplantae</taxon>
        <taxon>Streptophyta</taxon>
        <taxon>Embryophyta</taxon>
        <taxon>Tracheophyta</taxon>
        <taxon>Spermatophyta</taxon>
        <taxon>Magnoliopsida</taxon>
        <taxon>Ranunculales</taxon>
        <taxon>Menispermaceae</taxon>
        <taxon>Menispermoideae</taxon>
        <taxon>Cissampelideae</taxon>
        <taxon>Stephania</taxon>
    </lineage>
</organism>
<feature type="domain" description="QLQ" evidence="6">
    <location>
        <begin position="34"/>
        <end position="69"/>
    </location>
</feature>
<feature type="domain" description="WRC" evidence="7">
    <location>
        <begin position="104"/>
        <end position="148"/>
    </location>
</feature>
<feature type="short sequence motif" description="Bipartite nuclear localization signal" evidence="4">
    <location>
        <begin position="137"/>
        <end position="144"/>
    </location>
</feature>
<reference evidence="8 9" key="1">
    <citation type="submission" date="2024-01" db="EMBL/GenBank/DDBJ databases">
        <title>Genome assemblies of Stephania.</title>
        <authorList>
            <person name="Yang L."/>
        </authorList>
    </citation>
    <scope>NUCLEOTIDE SEQUENCE [LARGE SCALE GENOMIC DNA]</scope>
    <source>
        <strain evidence="8">QJT</strain>
        <tissue evidence="8">Leaf</tissue>
    </source>
</reference>
<dbReference type="Pfam" id="PF08879">
    <property type="entry name" value="WRC"/>
    <property type="match status" value="1"/>
</dbReference>
<dbReference type="AlphaFoldDB" id="A0AAP0JDX4"/>
<comment type="similarity">
    <text evidence="2 5">Belongs to the GRF family.</text>
</comment>
<keyword evidence="5" id="KW-0804">Transcription</keyword>
<evidence type="ECO:0000256" key="3">
    <source>
        <dbReference type="ARBA" id="ARBA00023242"/>
    </source>
</evidence>
<keyword evidence="3 4" id="KW-0539">Nucleus</keyword>
<dbReference type="InterPro" id="IPR014978">
    <property type="entry name" value="Gln-Leu-Gln_QLQ"/>
</dbReference>
<evidence type="ECO:0000256" key="4">
    <source>
        <dbReference type="PROSITE-ProRule" id="PRU01002"/>
    </source>
</evidence>
<evidence type="ECO:0000259" key="7">
    <source>
        <dbReference type="PROSITE" id="PS51667"/>
    </source>
</evidence>
<dbReference type="GO" id="GO:0006355">
    <property type="term" value="P:regulation of DNA-templated transcription"/>
    <property type="evidence" value="ECO:0007669"/>
    <property type="project" value="InterPro"/>
</dbReference>
<accession>A0AAP0JDX4</accession>
<dbReference type="PROSITE" id="PS51667">
    <property type="entry name" value="WRC"/>
    <property type="match status" value="1"/>
</dbReference>
<comment type="subcellular location">
    <subcellularLocation>
        <location evidence="1 4 5">Nucleus</location>
    </subcellularLocation>
</comment>
<evidence type="ECO:0000256" key="5">
    <source>
        <dbReference type="RuleBase" id="RU367127"/>
    </source>
</evidence>
<dbReference type="PANTHER" id="PTHR31602">
    <property type="entry name" value="GROWTH-REGULATING FACTOR 5"/>
    <property type="match status" value="1"/>
</dbReference>
<feature type="short sequence motif" description="Bipartite nuclear localization signal" evidence="4">
    <location>
        <begin position="109"/>
        <end position="119"/>
    </location>
</feature>
<dbReference type="GO" id="GO:0005524">
    <property type="term" value="F:ATP binding"/>
    <property type="evidence" value="ECO:0007669"/>
    <property type="project" value="UniProtKB-UniRule"/>
</dbReference>
<gene>
    <name evidence="8" type="ORF">Sjap_011858</name>
</gene>
<dbReference type="SMART" id="SM00951">
    <property type="entry name" value="QLQ"/>
    <property type="match status" value="1"/>
</dbReference>
<dbReference type="PANTHER" id="PTHR31602:SF46">
    <property type="entry name" value="GROWTH-REGULATING FACTOR 6"/>
    <property type="match status" value="1"/>
</dbReference>
<comment type="caution">
    <text evidence="8">The sequence shown here is derived from an EMBL/GenBank/DDBJ whole genome shotgun (WGS) entry which is preliminary data.</text>
</comment>
<keyword evidence="5" id="KW-0010">Activator</keyword>
<sequence length="292" mass="33377">MQQSMQKQQSGAELQKSYAAEHAEATECSRLGSLFTRSQWEELEQQVLIFKYMVFGVPIPSDLIFHIKTYMDSSPCSSSRMFFHHQPMSTWGCFEMGLRGKAADPEPGRCRRTDGKKWRCSKEACHDSKYCEKHMHRGRNRSRKHVVELISSNTNNNSSFSNENYSHNNHISSLKAHGVDLSLQYNDTDSGIDYIGSRNKRSCGLEMNGVVSESSFDDDSRRVKMRSCGGLIDHFKDQGHMREQHCFVLGTDLKKEKPFKQLFPDKLSSENRGARVDLELATTKLSISIPNY</sequence>
<protein>
    <recommendedName>
        <fullName evidence="5">Growth-regulating factor</fullName>
    </recommendedName>
</protein>
<comment type="domain">
    <text evidence="5">The QLQ domain and WRC domain may be involved in protein-protein interaction and DNA-binding, respectively.</text>
</comment>
<proteinExistence type="inferred from homology"/>
<keyword evidence="5" id="KW-0805">Transcription regulation</keyword>
<dbReference type="GO" id="GO:0006351">
    <property type="term" value="P:DNA-templated transcription"/>
    <property type="evidence" value="ECO:0007669"/>
    <property type="project" value="UniProtKB-UniRule"/>
</dbReference>
<dbReference type="EMBL" id="JBBNAE010000004">
    <property type="protein sequence ID" value="KAK9131371.1"/>
    <property type="molecule type" value="Genomic_DNA"/>
</dbReference>
<dbReference type="InterPro" id="IPR014977">
    <property type="entry name" value="WRC_dom"/>
</dbReference>
<name>A0AAP0JDX4_9MAGN</name>
<keyword evidence="9" id="KW-1185">Reference proteome</keyword>
<dbReference type="InterPro" id="IPR031137">
    <property type="entry name" value="GRF"/>
</dbReference>
<dbReference type="GO" id="GO:0032502">
    <property type="term" value="P:developmental process"/>
    <property type="evidence" value="ECO:0007669"/>
    <property type="project" value="InterPro"/>
</dbReference>
<evidence type="ECO:0000313" key="9">
    <source>
        <dbReference type="Proteomes" id="UP001417504"/>
    </source>
</evidence>
<evidence type="ECO:0000256" key="1">
    <source>
        <dbReference type="ARBA" id="ARBA00004123"/>
    </source>
</evidence>
<evidence type="ECO:0000313" key="8">
    <source>
        <dbReference type="EMBL" id="KAK9131371.1"/>
    </source>
</evidence>
<evidence type="ECO:0000259" key="6">
    <source>
        <dbReference type="PROSITE" id="PS51666"/>
    </source>
</evidence>
<dbReference type="PROSITE" id="PS51666">
    <property type="entry name" value="QLQ"/>
    <property type="match status" value="1"/>
</dbReference>